<protein>
    <recommendedName>
        <fullName evidence="3">C2 domain-containing protein</fullName>
    </recommendedName>
</protein>
<name>A0AAD2PVT0_9STRA</name>
<proteinExistence type="predicted"/>
<dbReference type="AlphaFoldDB" id="A0AAD2PVT0"/>
<organism evidence="1 2">
    <name type="scientific">Cylindrotheca closterium</name>
    <dbReference type="NCBI Taxonomy" id="2856"/>
    <lineage>
        <taxon>Eukaryota</taxon>
        <taxon>Sar</taxon>
        <taxon>Stramenopiles</taxon>
        <taxon>Ochrophyta</taxon>
        <taxon>Bacillariophyta</taxon>
        <taxon>Bacillariophyceae</taxon>
        <taxon>Bacillariophycidae</taxon>
        <taxon>Bacillariales</taxon>
        <taxon>Bacillariaceae</taxon>
        <taxon>Cylindrotheca</taxon>
    </lineage>
</organism>
<sequence>MASFGVAHSRDFRHQEFSTYEETRAQEWNSSQADKVHWEQDAAFRKQPYRYLHHQNGFIGTFQIRLLEAANLKRSYWSPLGLGPVKLLGLSKAHGPVSSFVSFSLDHRPGSDFDQQQSLDSKPAAKPLELPPAFVSPIMAQDDNPVWTNCFFDIKLRKGDFQDGQKICLSVRVDEDATAVENLLPGVPSGGDSRLLGTGSLDLTSLCLGQTAETGQPQVGVLDTWINISQQKGGDEIAKQEHKEYAQDLDKKDKATKDEKDGSADCVNATGRVRILVSYLPNGMEPKHNDIVALEAFARQNPRKSSCRPILPPLLPLQVVKTSGSWLLVDYELPGRSRRSSRDKRALLRLHRNSVFVIERKNIVDGTLNLALLPADVFMNSPLGGATREVLGPAFVAGKQLLMPALLSSKLLWMAVRTTAVASITGVQAATGAFVNEGSNSLTNDGEGSRTQRSNNYKFVSL</sequence>
<evidence type="ECO:0000313" key="1">
    <source>
        <dbReference type="EMBL" id="CAJ1957232.1"/>
    </source>
</evidence>
<gene>
    <name evidence="1" type="ORF">CYCCA115_LOCUS16614</name>
</gene>
<keyword evidence="2" id="KW-1185">Reference proteome</keyword>
<reference evidence="1" key="1">
    <citation type="submission" date="2023-08" db="EMBL/GenBank/DDBJ databases">
        <authorList>
            <person name="Audoor S."/>
            <person name="Bilcke G."/>
        </authorList>
    </citation>
    <scope>NUCLEOTIDE SEQUENCE</scope>
</reference>
<comment type="caution">
    <text evidence="1">The sequence shown here is derived from an EMBL/GenBank/DDBJ whole genome shotgun (WGS) entry which is preliminary data.</text>
</comment>
<dbReference type="EMBL" id="CAKOGP040001936">
    <property type="protein sequence ID" value="CAJ1957232.1"/>
    <property type="molecule type" value="Genomic_DNA"/>
</dbReference>
<evidence type="ECO:0000313" key="2">
    <source>
        <dbReference type="Proteomes" id="UP001295423"/>
    </source>
</evidence>
<evidence type="ECO:0008006" key="3">
    <source>
        <dbReference type="Google" id="ProtNLM"/>
    </source>
</evidence>
<accession>A0AAD2PVT0</accession>
<dbReference type="Proteomes" id="UP001295423">
    <property type="component" value="Unassembled WGS sequence"/>
</dbReference>